<dbReference type="InterPro" id="IPR058245">
    <property type="entry name" value="NreC/VraR/RcsB-like_REC"/>
</dbReference>
<evidence type="ECO:0000313" key="8">
    <source>
        <dbReference type="EMBL" id="MFC3689736.1"/>
    </source>
</evidence>
<evidence type="ECO:0000256" key="4">
    <source>
        <dbReference type="ARBA" id="ARBA00023163"/>
    </source>
</evidence>
<evidence type="ECO:0000256" key="5">
    <source>
        <dbReference type="PROSITE-ProRule" id="PRU00169"/>
    </source>
</evidence>
<dbReference type="InterPro" id="IPR011006">
    <property type="entry name" value="CheY-like_superfamily"/>
</dbReference>
<dbReference type="Gene3D" id="3.40.50.2300">
    <property type="match status" value="1"/>
</dbReference>
<dbReference type="PROSITE" id="PS00622">
    <property type="entry name" value="HTH_LUXR_1"/>
    <property type="match status" value="1"/>
</dbReference>
<evidence type="ECO:0000256" key="2">
    <source>
        <dbReference type="ARBA" id="ARBA00023015"/>
    </source>
</evidence>
<evidence type="ECO:0000259" key="6">
    <source>
        <dbReference type="PROSITE" id="PS50043"/>
    </source>
</evidence>
<gene>
    <name evidence="8" type="ORF">ACFOLH_15415</name>
</gene>
<dbReference type="PRINTS" id="PR00038">
    <property type="entry name" value="HTHLUXR"/>
</dbReference>
<dbReference type="InterPro" id="IPR000792">
    <property type="entry name" value="Tscrpt_reg_LuxR_C"/>
</dbReference>
<reference evidence="9" key="1">
    <citation type="journal article" date="2019" name="Int. J. Syst. Evol. Microbiol.">
        <title>The Global Catalogue of Microorganisms (GCM) 10K type strain sequencing project: providing services to taxonomists for standard genome sequencing and annotation.</title>
        <authorList>
            <consortium name="The Broad Institute Genomics Platform"/>
            <consortium name="The Broad Institute Genome Sequencing Center for Infectious Disease"/>
            <person name="Wu L."/>
            <person name="Ma J."/>
        </authorList>
    </citation>
    <scope>NUCLEOTIDE SEQUENCE [LARGE SCALE GENOMIC DNA]</scope>
    <source>
        <strain evidence="9">NCAIM B.02333</strain>
    </source>
</reference>
<keyword evidence="2" id="KW-0805">Transcription regulation</keyword>
<dbReference type="CDD" id="cd17535">
    <property type="entry name" value="REC_NarL-like"/>
    <property type="match status" value="1"/>
</dbReference>
<keyword evidence="4" id="KW-0804">Transcription</keyword>
<dbReference type="SMART" id="SM00421">
    <property type="entry name" value="HTH_LUXR"/>
    <property type="match status" value="1"/>
</dbReference>
<dbReference type="InterPro" id="IPR039420">
    <property type="entry name" value="WalR-like"/>
</dbReference>
<dbReference type="Pfam" id="PF00196">
    <property type="entry name" value="GerE"/>
    <property type="match status" value="1"/>
</dbReference>
<name>A0ABV7WL62_9MICO</name>
<keyword evidence="3" id="KW-0238">DNA-binding</keyword>
<dbReference type="PROSITE" id="PS50110">
    <property type="entry name" value="RESPONSE_REGULATORY"/>
    <property type="match status" value="1"/>
</dbReference>
<dbReference type="Proteomes" id="UP001595685">
    <property type="component" value="Unassembled WGS sequence"/>
</dbReference>
<keyword evidence="1 5" id="KW-0597">Phosphoprotein</keyword>
<dbReference type="SUPFAM" id="SSF46894">
    <property type="entry name" value="C-terminal effector domain of the bipartite response regulators"/>
    <property type="match status" value="1"/>
</dbReference>
<evidence type="ECO:0000313" key="9">
    <source>
        <dbReference type="Proteomes" id="UP001595685"/>
    </source>
</evidence>
<proteinExistence type="predicted"/>
<dbReference type="SUPFAM" id="SSF52172">
    <property type="entry name" value="CheY-like"/>
    <property type="match status" value="1"/>
</dbReference>
<dbReference type="RefSeq" id="WP_340294113.1">
    <property type="nucleotide sequence ID" value="NZ_JBBEOI010000139.1"/>
</dbReference>
<feature type="domain" description="Response regulatory" evidence="7">
    <location>
        <begin position="18"/>
        <end position="131"/>
    </location>
</feature>
<keyword evidence="9" id="KW-1185">Reference proteome</keyword>
<dbReference type="InterPro" id="IPR001789">
    <property type="entry name" value="Sig_transdc_resp-reg_receiver"/>
</dbReference>
<dbReference type="PANTHER" id="PTHR43214">
    <property type="entry name" value="TWO-COMPONENT RESPONSE REGULATOR"/>
    <property type="match status" value="1"/>
</dbReference>
<sequence>MTAPAAPSPPDAGAAAVRVLVVDDNAVVRSGVVALLGLSPGIEVVGEASNGQQACTLLPRLAPDVVLLDVNMPVMDGVTAAGRISPTAAVLMTTFDDTSDRVRAALAAGARGYLVHGSFDADELVASVLAVHRGSGVFSAAAMTALSAPAAPVHAHRDVYDLSERQREVMDLIARGLGNREIATTLFLSEKTVKNHVNHIFARLGVTTRSQAVALWLDGPA</sequence>
<dbReference type="SMART" id="SM00448">
    <property type="entry name" value="REC"/>
    <property type="match status" value="1"/>
</dbReference>
<accession>A0ABV7WL62</accession>
<dbReference type="Pfam" id="PF00072">
    <property type="entry name" value="Response_reg"/>
    <property type="match status" value="1"/>
</dbReference>
<feature type="domain" description="HTH luxR-type" evidence="6">
    <location>
        <begin position="155"/>
        <end position="220"/>
    </location>
</feature>
<evidence type="ECO:0000256" key="3">
    <source>
        <dbReference type="ARBA" id="ARBA00023125"/>
    </source>
</evidence>
<dbReference type="PROSITE" id="PS50043">
    <property type="entry name" value="HTH_LUXR_2"/>
    <property type="match status" value="1"/>
</dbReference>
<dbReference type="CDD" id="cd06170">
    <property type="entry name" value="LuxR_C_like"/>
    <property type="match status" value="1"/>
</dbReference>
<evidence type="ECO:0000259" key="7">
    <source>
        <dbReference type="PROSITE" id="PS50110"/>
    </source>
</evidence>
<evidence type="ECO:0000256" key="1">
    <source>
        <dbReference type="ARBA" id="ARBA00022553"/>
    </source>
</evidence>
<comment type="caution">
    <text evidence="8">The sequence shown here is derived from an EMBL/GenBank/DDBJ whole genome shotgun (WGS) entry which is preliminary data.</text>
</comment>
<protein>
    <submittedName>
        <fullName evidence="8">Response regulator transcription factor</fullName>
    </submittedName>
</protein>
<feature type="modified residue" description="4-aspartylphosphate" evidence="5">
    <location>
        <position position="69"/>
    </location>
</feature>
<dbReference type="InterPro" id="IPR016032">
    <property type="entry name" value="Sig_transdc_resp-reg_C-effctor"/>
</dbReference>
<dbReference type="EMBL" id="JBHRWW010000012">
    <property type="protein sequence ID" value="MFC3689736.1"/>
    <property type="molecule type" value="Genomic_DNA"/>
</dbReference>
<dbReference type="PANTHER" id="PTHR43214:SF24">
    <property type="entry name" value="TRANSCRIPTIONAL REGULATORY PROTEIN NARL-RELATED"/>
    <property type="match status" value="1"/>
</dbReference>
<organism evidence="8 9">
    <name type="scientific">Aquipuribacter hungaricus</name>
    <dbReference type="NCBI Taxonomy" id="545624"/>
    <lineage>
        <taxon>Bacteria</taxon>
        <taxon>Bacillati</taxon>
        <taxon>Actinomycetota</taxon>
        <taxon>Actinomycetes</taxon>
        <taxon>Micrococcales</taxon>
        <taxon>Intrasporangiaceae</taxon>
        <taxon>Aquipuribacter</taxon>
    </lineage>
</organism>